<evidence type="ECO:0000256" key="13">
    <source>
        <dbReference type="ARBA" id="ARBA00052399"/>
    </source>
</evidence>
<accession>A0AAE0PQ86</accession>
<evidence type="ECO:0000256" key="5">
    <source>
        <dbReference type="ARBA" id="ARBA00022617"/>
    </source>
</evidence>
<comment type="subunit">
    <text evidence="4">Homotetramer.</text>
</comment>
<feature type="binding site" evidence="19">
    <location>
        <position position="283"/>
    </location>
    <ligand>
        <name>glyoxylate</name>
        <dbReference type="ChEBI" id="CHEBI:36655"/>
    </ligand>
</feature>
<name>A0AAE0PQ86_SORBR</name>
<dbReference type="EMBL" id="JAUTDP010000001">
    <property type="protein sequence ID" value="KAK3403485.1"/>
    <property type="molecule type" value="Genomic_DNA"/>
</dbReference>
<dbReference type="InterPro" id="IPR013785">
    <property type="entry name" value="Aldolase_TIM"/>
</dbReference>
<evidence type="ECO:0000256" key="6">
    <source>
        <dbReference type="ARBA" id="ARBA00022630"/>
    </source>
</evidence>
<evidence type="ECO:0000256" key="19">
    <source>
        <dbReference type="PIRSR" id="PIRSR000138-2"/>
    </source>
</evidence>
<evidence type="ECO:0000256" key="4">
    <source>
        <dbReference type="ARBA" id="ARBA00011881"/>
    </source>
</evidence>
<feature type="binding site" evidence="19">
    <location>
        <position position="281"/>
    </location>
    <ligand>
        <name>FMN</name>
        <dbReference type="ChEBI" id="CHEBI:58210"/>
    </ligand>
</feature>
<evidence type="ECO:0000313" key="21">
    <source>
        <dbReference type="EMBL" id="KAK3403485.1"/>
    </source>
</evidence>
<dbReference type="InterPro" id="IPR037458">
    <property type="entry name" value="L-MDH/L-LDH_FMN-bd"/>
</dbReference>
<keyword evidence="9" id="KW-0560">Oxidoreductase</keyword>
<comment type="similarity">
    <text evidence="12">Belongs to the FMN-dependent alpha-hydroxy acid dehydrogenase family.</text>
</comment>
<reference evidence="21" key="1">
    <citation type="journal article" date="2023" name="Mol. Phylogenet. Evol.">
        <title>Genome-scale phylogeny and comparative genomics of the fungal order Sordariales.</title>
        <authorList>
            <person name="Hensen N."/>
            <person name="Bonometti L."/>
            <person name="Westerberg I."/>
            <person name="Brannstrom I.O."/>
            <person name="Guillou S."/>
            <person name="Cros-Aarteil S."/>
            <person name="Calhoun S."/>
            <person name="Haridas S."/>
            <person name="Kuo A."/>
            <person name="Mondo S."/>
            <person name="Pangilinan J."/>
            <person name="Riley R."/>
            <person name="LaButti K."/>
            <person name="Andreopoulos B."/>
            <person name="Lipzen A."/>
            <person name="Chen C."/>
            <person name="Yan M."/>
            <person name="Daum C."/>
            <person name="Ng V."/>
            <person name="Clum A."/>
            <person name="Steindorff A."/>
            <person name="Ohm R.A."/>
            <person name="Martin F."/>
            <person name="Silar P."/>
            <person name="Natvig D.O."/>
            <person name="Lalanne C."/>
            <person name="Gautier V."/>
            <person name="Ament-Velasquez S.L."/>
            <person name="Kruys A."/>
            <person name="Hutchinson M.I."/>
            <person name="Powell A.J."/>
            <person name="Barry K."/>
            <person name="Miller A.N."/>
            <person name="Grigoriev I.V."/>
            <person name="Debuchy R."/>
            <person name="Gladieux P."/>
            <person name="Hiltunen Thoren M."/>
            <person name="Johannesson H."/>
        </authorList>
    </citation>
    <scope>NUCLEOTIDE SEQUENCE</scope>
    <source>
        <strain evidence="21">FGSC 1904</strain>
    </source>
</reference>
<dbReference type="Gene3D" id="3.20.20.70">
    <property type="entry name" value="Aldolase class I"/>
    <property type="match status" value="1"/>
</dbReference>
<feature type="binding site" evidence="19">
    <location>
        <position position="286"/>
    </location>
    <ligand>
        <name>glyoxylate</name>
        <dbReference type="ChEBI" id="CHEBI:36655"/>
    </ligand>
</feature>
<evidence type="ECO:0000259" key="20">
    <source>
        <dbReference type="PROSITE" id="PS51349"/>
    </source>
</evidence>
<feature type="binding site" evidence="19">
    <location>
        <begin position="340"/>
        <end position="341"/>
    </location>
    <ligand>
        <name>FMN</name>
        <dbReference type="ChEBI" id="CHEBI:58210"/>
    </ligand>
</feature>
<dbReference type="PROSITE" id="PS51349">
    <property type="entry name" value="FMN_HYDROXY_ACID_DH_2"/>
    <property type="match status" value="1"/>
</dbReference>
<keyword evidence="22" id="KW-1185">Reference proteome</keyword>
<evidence type="ECO:0000256" key="8">
    <source>
        <dbReference type="ARBA" id="ARBA00022723"/>
    </source>
</evidence>
<dbReference type="GO" id="GO:0046872">
    <property type="term" value="F:metal ion binding"/>
    <property type="evidence" value="ECO:0007669"/>
    <property type="project" value="UniProtKB-KW"/>
</dbReference>
<dbReference type="FunFam" id="3.20.20.70:FF:000062">
    <property type="entry name" value="Cytochrome b2, mitochondrial, putative"/>
    <property type="match status" value="1"/>
</dbReference>
<evidence type="ECO:0000256" key="1">
    <source>
        <dbReference type="ARBA" id="ARBA00001917"/>
    </source>
</evidence>
<dbReference type="SUPFAM" id="SSF51395">
    <property type="entry name" value="FMN-linked oxidoreductases"/>
    <property type="match status" value="1"/>
</dbReference>
<keyword evidence="10" id="KW-0408">Iron</keyword>
<evidence type="ECO:0000313" key="22">
    <source>
        <dbReference type="Proteomes" id="UP001281003"/>
    </source>
</evidence>
<dbReference type="InterPro" id="IPR037396">
    <property type="entry name" value="FMN_HAD"/>
</dbReference>
<evidence type="ECO:0000256" key="18">
    <source>
        <dbReference type="PIRSR" id="PIRSR000138-1"/>
    </source>
</evidence>
<evidence type="ECO:0000256" key="16">
    <source>
        <dbReference type="ARBA" id="ARBA00066458"/>
    </source>
</evidence>
<dbReference type="Proteomes" id="UP001281003">
    <property type="component" value="Unassembled WGS sequence"/>
</dbReference>
<protein>
    <recommendedName>
        <fullName evidence="17">L-lactate dehydrogenase (cytochrome)</fullName>
        <ecNumber evidence="16">1.1.2.3</ecNumber>
    </recommendedName>
</protein>
<dbReference type="GO" id="GO:0010181">
    <property type="term" value="F:FMN binding"/>
    <property type="evidence" value="ECO:0007669"/>
    <property type="project" value="InterPro"/>
</dbReference>
<gene>
    <name evidence="21" type="ORF">B0T20DRAFT_401039</name>
</gene>
<dbReference type="InterPro" id="IPR012133">
    <property type="entry name" value="Alpha-hydoxy_acid_DH_FMN"/>
</dbReference>
<evidence type="ECO:0000256" key="9">
    <source>
        <dbReference type="ARBA" id="ARBA00023002"/>
    </source>
</evidence>
<evidence type="ECO:0000256" key="3">
    <source>
        <dbReference type="ARBA" id="ARBA00004569"/>
    </source>
</evidence>
<dbReference type="EC" id="1.1.2.3" evidence="16"/>
<organism evidence="21 22">
    <name type="scientific">Sordaria brevicollis</name>
    <dbReference type="NCBI Taxonomy" id="83679"/>
    <lineage>
        <taxon>Eukaryota</taxon>
        <taxon>Fungi</taxon>
        <taxon>Dikarya</taxon>
        <taxon>Ascomycota</taxon>
        <taxon>Pezizomycotina</taxon>
        <taxon>Sordariomycetes</taxon>
        <taxon>Sordariomycetidae</taxon>
        <taxon>Sordariales</taxon>
        <taxon>Sordariaceae</taxon>
        <taxon>Sordaria</taxon>
    </lineage>
</organism>
<evidence type="ECO:0000256" key="15">
    <source>
        <dbReference type="ARBA" id="ARBA00061589"/>
    </source>
</evidence>
<dbReference type="GO" id="GO:0004460">
    <property type="term" value="F:L-lactate dehydrogenase (cytochrome) activity"/>
    <property type="evidence" value="ECO:0007669"/>
    <property type="project" value="UniProtKB-EC"/>
</dbReference>
<evidence type="ECO:0000256" key="2">
    <source>
        <dbReference type="ARBA" id="ARBA00001970"/>
    </source>
</evidence>
<keyword evidence="5" id="KW-0349">Heme</keyword>
<dbReference type="Pfam" id="PF01070">
    <property type="entry name" value="FMN_dh"/>
    <property type="match status" value="1"/>
</dbReference>
<evidence type="ECO:0000256" key="7">
    <source>
        <dbReference type="ARBA" id="ARBA00022643"/>
    </source>
</evidence>
<feature type="binding site" evidence="19">
    <location>
        <position position="155"/>
    </location>
    <ligand>
        <name>FMN</name>
        <dbReference type="ChEBI" id="CHEBI:58210"/>
    </ligand>
</feature>
<dbReference type="PIRSF" id="PIRSF000138">
    <property type="entry name" value="Al-hdrx_acd_dh"/>
    <property type="match status" value="1"/>
</dbReference>
<comment type="subcellular location">
    <subcellularLocation>
        <location evidence="3">Mitochondrion intermembrane space</location>
    </subcellularLocation>
</comment>
<dbReference type="AlphaFoldDB" id="A0AAE0PQ86"/>
<evidence type="ECO:0000256" key="10">
    <source>
        <dbReference type="ARBA" id="ARBA00023004"/>
    </source>
</evidence>
<keyword evidence="7 19" id="KW-0288">FMN</keyword>
<feature type="binding site" evidence="19">
    <location>
        <position position="259"/>
    </location>
    <ligand>
        <name>FMN</name>
        <dbReference type="ChEBI" id="CHEBI:58210"/>
    </ligand>
</feature>
<comment type="cofactor">
    <cofactor evidence="2">
        <name>heme b</name>
        <dbReference type="ChEBI" id="CHEBI:60344"/>
    </cofactor>
</comment>
<dbReference type="PANTHER" id="PTHR10578">
    <property type="entry name" value="S -2-HYDROXY-ACID OXIDASE-RELATED"/>
    <property type="match status" value="1"/>
</dbReference>
<dbReference type="PANTHER" id="PTHR10578:SF104">
    <property type="entry name" value="CYTOCHROME B2, MITOCHONDRIAL-RELATED"/>
    <property type="match status" value="1"/>
</dbReference>
<proteinExistence type="inferred from homology"/>
<dbReference type="InterPro" id="IPR000262">
    <property type="entry name" value="FMN-dep_DH"/>
</dbReference>
<comment type="similarity">
    <text evidence="14">In the C-terminal section; belongs to the FMN-dependent alpha-hydroxy acid dehydrogenase family.</text>
</comment>
<comment type="caution">
    <text evidence="21">The sequence shown here is derived from an EMBL/GenBank/DDBJ whole genome shotgun (WGS) entry which is preliminary data.</text>
</comment>
<evidence type="ECO:0000256" key="12">
    <source>
        <dbReference type="ARBA" id="ARBA00024042"/>
    </source>
</evidence>
<feature type="active site" description="Proton acceptor" evidence="18">
    <location>
        <position position="283"/>
    </location>
</feature>
<feature type="binding site" evidence="19">
    <location>
        <position position="157"/>
    </location>
    <ligand>
        <name>glyoxylate</name>
        <dbReference type="ChEBI" id="CHEBI:36655"/>
    </ligand>
</feature>
<feature type="domain" description="FMN hydroxy acid dehydrogenase" evidence="20">
    <location>
        <begin position="19"/>
        <end position="390"/>
    </location>
</feature>
<reference evidence="21" key="2">
    <citation type="submission" date="2023-07" db="EMBL/GenBank/DDBJ databases">
        <authorList>
            <consortium name="Lawrence Berkeley National Laboratory"/>
            <person name="Haridas S."/>
            <person name="Hensen N."/>
            <person name="Bonometti L."/>
            <person name="Westerberg I."/>
            <person name="Brannstrom I.O."/>
            <person name="Guillou S."/>
            <person name="Cros-Aarteil S."/>
            <person name="Calhoun S."/>
            <person name="Kuo A."/>
            <person name="Mondo S."/>
            <person name="Pangilinan J."/>
            <person name="Riley R."/>
            <person name="LaButti K."/>
            <person name="Andreopoulos B."/>
            <person name="Lipzen A."/>
            <person name="Chen C."/>
            <person name="Yanf M."/>
            <person name="Daum C."/>
            <person name="Ng V."/>
            <person name="Clum A."/>
            <person name="Steindorff A."/>
            <person name="Ohm R."/>
            <person name="Martin F."/>
            <person name="Silar P."/>
            <person name="Natvig D."/>
            <person name="Lalanne C."/>
            <person name="Gautier V."/>
            <person name="Ament-velasquez S.L."/>
            <person name="Kruys A."/>
            <person name="Hutchinson M.I."/>
            <person name="Powell A.J."/>
            <person name="Barry K."/>
            <person name="Miller A.N."/>
            <person name="Grigoriev I.V."/>
            <person name="Debuchy R."/>
            <person name="Gladieux P."/>
            <person name="Thoren M.H."/>
            <person name="Johannesson H."/>
        </authorList>
    </citation>
    <scope>NUCLEOTIDE SEQUENCE</scope>
    <source>
        <strain evidence="21">FGSC 1904</strain>
    </source>
</reference>
<feature type="binding site" evidence="19">
    <location>
        <position position="127"/>
    </location>
    <ligand>
        <name>FMN</name>
        <dbReference type="ChEBI" id="CHEBI:58210"/>
    </ligand>
</feature>
<evidence type="ECO:0000256" key="11">
    <source>
        <dbReference type="ARBA" id="ARBA00023128"/>
    </source>
</evidence>
<evidence type="ECO:0000256" key="14">
    <source>
        <dbReference type="ARBA" id="ARBA00061137"/>
    </source>
</evidence>
<sequence>MTIPPTTTLETPQNLPEKPPLHTLLSTHDFLHAASLSFPPKTHAFVTSAATDLLTHRSNSSTYSLISLRPRILRDVSSVSIRTSILGSPVSSPVFAAATSLGITVHPEGEKEIGRACKRMGVGMTVSTSASFSVTDIARAAKETEGEEEIPLWFQLYVDKDRSKSERILQQAVEAGVKAIFLTVDAPVPGKREADERISASEAVGLAKGVPMTGEKAENDKSGGGLGRITGKFLDASVEWEDIAWLRGCLPESVKIVLKGVQTAADAVKAMEHGVEGIVVSNHGGRSLDTATPTILVLLELHRCCPEVFDRMEVLIDGGVMRGTDVFKALCLGASGVGIGRGILYGLAYSEEGVRKYVEILNDELETTMKMCGITSLDEVHPGLLNTRAVDHLVPETVDEEHPYAKWRPSMRKKAA</sequence>
<dbReference type="CDD" id="cd02922">
    <property type="entry name" value="FCB2_FMN"/>
    <property type="match status" value="1"/>
</dbReference>
<comment type="similarity">
    <text evidence="15">In the N-terminal section; belongs to the cytochrome b5 family.</text>
</comment>
<evidence type="ECO:0000256" key="17">
    <source>
        <dbReference type="ARBA" id="ARBA00068515"/>
    </source>
</evidence>
<keyword evidence="8" id="KW-0479">Metal-binding</keyword>
<feature type="binding site" evidence="19">
    <location>
        <position position="183"/>
    </location>
    <ligand>
        <name>FMN</name>
        <dbReference type="ChEBI" id="CHEBI:58210"/>
    </ligand>
</feature>
<dbReference type="GO" id="GO:0005758">
    <property type="term" value="C:mitochondrial intermembrane space"/>
    <property type="evidence" value="ECO:0007669"/>
    <property type="project" value="UniProtKB-SubCell"/>
</dbReference>
<comment type="catalytic activity">
    <reaction evidence="13">
        <text>(S)-lactate + 2 Fe(III)-[cytochrome c] = 2 Fe(II)-[cytochrome c] + pyruvate + 2 H(+)</text>
        <dbReference type="Rhea" id="RHEA:19909"/>
        <dbReference type="Rhea" id="RHEA-COMP:10350"/>
        <dbReference type="Rhea" id="RHEA-COMP:14399"/>
        <dbReference type="ChEBI" id="CHEBI:15361"/>
        <dbReference type="ChEBI" id="CHEBI:15378"/>
        <dbReference type="ChEBI" id="CHEBI:16651"/>
        <dbReference type="ChEBI" id="CHEBI:29033"/>
        <dbReference type="ChEBI" id="CHEBI:29034"/>
        <dbReference type="EC" id="1.1.2.3"/>
    </reaction>
    <physiologicalReaction direction="left-to-right" evidence="13">
        <dbReference type="Rhea" id="RHEA:19910"/>
    </physiologicalReaction>
</comment>
<feature type="binding site" evidence="19">
    <location>
        <position position="192"/>
    </location>
    <ligand>
        <name>glyoxylate</name>
        <dbReference type="ChEBI" id="CHEBI:36655"/>
    </ligand>
</feature>
<keyword evidence="6 19" id="KW-0285">Flavoprotein</keyword>
<keyword evidence="11" id="KW-0496">Mitochondrion</keyword>
<comment type="cofactor">
    <cofactor evidence="1">
        <name>FMN</name>
        <dbReference type="ChEBI" id="CHEBI:58210"/>
    </cofactor>
</comment>